<feature type="compositionally biased region" description="Polar residues" evidence="1">
    <location>
        <begin position="223"/>
        <end position="237"/>
    </location>
</feature>
<protein>
    <submittedName>
        <fullName evidence="2">Pentatricopeptide repeat-containing protein</fullName>
    </submittedName>
</protein>
<evidence type="ECO:0000313" key="2">
    <source>
        <dbReference type="EMBL" id="GEU37299.1"/>
    </source>
</evidence>
<accession>A0A6L2JKT2</accession>
<organism evidence="2">
    <name type="scientific">Tanacetum cinerariifolium</name>
    <name type="common">Dalmatian daisy</name>
    <name type="synonym">Chrysanthemum cinerariifolium</name>
    <dbReference type="NCBI Taxonomy" id="118510"/>
    <lineage>
        <taxon>Eukaryota</taxon>
        <taxon>Viridiplantae</taxon>
        <taxon>Streptophyta</taxon>
        <taxon>Embryophyta</taxon>
        <taxon>Tracheophyta</taxon>
        <taxon>Spermatophyta</taxon>
        <taxon>Magnoliopsida</taxon>
        <taxon>eudicotyledons</taxon>
        <taxon>Gunneridae</taxon>
        <taxon>Pentapetalae</taxon>
        <taxon>asterids</taxon>
        <taxon>campanulids</taxon>
        <taxon>Asterales</taxon>
        <taxon>Asteraceae</taxon>
        <taxon>Asteroideae</taxon>
        <taxon>Anthemideae</taxon>
        <taxon>Anthemidinae</taxon>
        <taxon>Tanacetum</taxon>
    </lineage>
</organism>
<sequence length="308" mass="34912">MFTNVPFNCLFEINEPIVLRFILDFYSQVKVQIDEHSYILISFMIQHEFITFSLAQFGQILKIPYNGQAVFSNEWDLASFAYSQEFEGPYHTYLPTPNDIRRFLKIERVDLNRTIKSQSVVLTSNQILTKELRQEMRLWEELIHENVFRLGGNRDHLPACLAHMLYCIVAYFFVKRIESARSNPTANLPYGIASISKASKKQKITIIPPKQLFVDLTQDDTETPSPKHQLSSPSAPNVPSKTPSSKDTSSSSIDYIPKSSTSFISPSTNGYLNSLTSPPLRVPPTPPIQESGSMDITLTFSPITPLNV</sequence>
<evidence type="ECO:0000256" key="1">
    <source>
        <dbReference type="SAM" id="MobiDB-lite"/>
    </source>
</evidence>
<name>A0A6L2JKT2_TANCI</name>
<gene>
    <name evidence="2" type="ORF">Tci_009277</name>
</gene>
<feature type="compositionally biased region" description="Low complexity" evidence="1">
    <location>
        <begin position="239"/>
        <end position="253"/>
    </location>
</feature>
<feature type="region of interest" description="Disordered" evidence="1">
    <location>
        <begin position="219"/>
        <end position="253"/>
    </location>
</feature>
<dbReference type="AlphaFoldDB" id="A0A6L2JKT2"/>
<comment type="caution">
    <text evidence="2">The sequence shown here is derived from an EMBL/GenBank/DDBJ whole genome shotgun (WGS) entry which is preliminary data.</text>
</comment>
<dbReference type="EMBL" id="BKCJ010000913">
    <property type="protein sequence ID" value="GEU37299.1"/>
    <property type="molecule type" value="Genomic_DNA"/>
</dbReference>
<proteinExistence type="predicted"/>
<reference evidence="2" key="1">
    <citation type="journal article" date="2019" name="Sci. Rep.">
        <title>Draft genome of Tanacetum cinerariifolium, the natural source of mosquito coil.</title>
        <authorList>
            <person name="Yamashiro T."/>
            <person name="Shiraishi A."/>
            <person name="Satake H."/>
            <person name="Nakayama K."/>
        </authorList>
    </citation>
    <scope>NUCLEOTIDE SEQUENCE</scope>
</reference>
<feature type="region of interest" description="Disordered" evidence="1">
    <location>
        <begin position="267"/>
        <end position="296"/>
    </location>
</feature>